<dbReference type="EMBL" id="VUJU01000232">
    <property type="protein sequence ID" value="KAF0771937.1"/>
    <property type="molecule type" value="Genomic_DNA"/>
</dbReference>
<reference evidence="1 2" key="1">
    <citation type="submission" date="2019-08" db="EMBL/GenBank/DDBJ databases">
        <title>Whole genome of Aphis craccivora.</title>
        <authorList>
            <person name="Voronova N.V."/>
            <person name="Shulinski R.S."/>
            <person name="Bandarenka Y.V."/>
            <person name="Zhorov D.G."/>
            <person name="Warner D."/>
        </authorList>
    </citation>
    <scope>NUCLEOTIDE SEQUENCE [LARGE SCALE GENOMIC DNA]</scope>
    <source>
        <strain evidence="1">180601</strain>
        <tissue evidence="1">Whole Body</tissue>
    </source>
</reference>
<keyword evidence="2" id="KW-1185">Reference proteome</keyword>
<organism evidence="1 2">
    <name type="scientific">Aphis craccivora</name>
    <name type="common">Cowpea aphid</name>
    <dbReference type="NCBI Taxonomy" id="307492"/>
    <lineage>
        <taxon>Eukaryota</taxon>
        <taxon>Metazoa</taxon>
        <taxon>Ecdysozoa</taxon>
        <taxon>Arthropoda</taxon>
        <taxon>Hexapoda</taxon>
        <taxon>Insecta</taxon>
        <taxon>Pterygota</taxon>
        <taxon>Neoptera</taxon>
        <taxon>Paraneoptera</taxon>
        <taxon>Hemiptera</taxon>
        <taxon>Sternorrhyncha</taxon>
        <taxon>Aphidomorpha</taxon>
        <taxon>Aphidoidea</taxon>
        <taxon>Aphididae</taxon>
        <taxon>Aphidini</taxon>
        <taxon>Aphis</taxon>
        <taxon>Aphis</taxon>
    </lineage>
</organism>
<sequence length="75" mass="8724">MDVYRYSITSRNNAPISSFGCGIQCKSKYPWCIIQVKKTFSNIKKIKNLQIFTKSVENAKICNISRRYLKISPCR</sequence>
<name>A0A6G0ZLI4_APHCR</name>
<dbReference type="Proteomes" id="UP000478052">
    <property type="component" value="Unassembled WGS sequence"/>
</dbReference>
<evidence type="ECO:0000313" key="1">
    <source>
        <dbReference type="EMBL" id="KAF0771937.1"/>
    </source>
</evidence>
<gene>
    <name evidence="1" type="ORF">FWK35_00015746</name>
</gene>
<proteinExistence type="predicted"/>
<dbReference type="AlphaFoldDB" id="A0A6G0ZLI4"/>
<evidence type="ECO:0000313" key="2">
    <source>
        <dbReference type="Proteomes" id="UP000478052"/>
    </source>
</evidence>
<accession>A0A6G0ZLI4</accession>
<comment type="caution">
    <text evidence="1">The sequence shown here is derived from an EMBL/GenBank/DDBJ whole genome shotgun (WGS) entry which is preliminary data.</text>
</comment>
<protein>
    <submittedName>
        <fullName evidence="1">Uncharacterized protein</fullName>
    </submittedName>
</protein>